<feature type="chain" id="PRO_5028803546" evidence="1">
    <location>
        <begin position="25"/>
        <end position="88"/>
    </location>
</feature>
<protein>
    <submittedName>
        <fullName evidence="2">Fimbrial-like protein</fullName>
    </submittedName>
</protein>
<gene>
    <name evidence="2" type="primary">smfA_4</name>
    <name evidence="2" type="ORF">NCTC11694_05078</name>
</gene>
<proteinExistence type="predicted"/>
<dbReference type="GO" id="GO:0007155">
    <property type="term" value="P:cell adhesion"/>
    <property type="evidence" value="ECO:0007669"/>
    <property type="project" value="InterPro"/>
</dbReference>
<accession>A0A7H4M5W4</accession>
<dbReference type="EMBL" id="UGJR01000002">
    <property type="protein sequence ID" value="STR43790.1"/>
    <property type="molecule type" value="Genomic_DNA"/>
</dbReference>
<sequence length="88" mass="9383">MFKKTLLAVVTTAVFSATAFNASAEDQGHGIVTFSGTVITAPCSVTPESSQIDVDLGQVADSVTERRPVLSACRFLYQTARLYSEHNG</sequence>
<feature type="signal peptide" evidence="1">
    <location>
        <begin position="1"/>
        <end position="24"/>
    </location>
</feature>
<comment type="caution">
    <text evidence="2">The sequence shown here is derived from an EMBL/GenBank/DDBJ whole genome shotgun (WGS) entry which is preliminary data.</text>
</comment>
<evidence type="ECO:0000313" key="2">
    <source>
        <dbReference type="EMBL" id="STR43790.1"/>
    </source>
</evidence>
<dbReference type="Proteomes" id="UP000255050">
    <property type="component" value="Unassembled WGS sequence"/>
</dbReference>
<name>A0A7H4M5W4_9ENTR</name>
<keyword evidence="1" id="KW-0732">Signal</keyword>
<dbReference type="InterPro" id="IPR008966">
    <property type="entry name" value="Adhesion_dom_sf"/>
</dbReference>
<dbReference type="Gene3D" id="2.60.40.1090">
    <property type="entry name" value="Fimbrial-type adhesion domain"/>
    <property type="match status" value="1"/>
</dbReference>
<evidence type="ECO:0000256" key="1">
    <source>
        <dbReference type="SAM" id="SignalP"/>
    </source>
</evidence>
<dbReference type="InterPro" id="IPR036937">
    <property type="entry name" value="Adhesion_dom_fimbrial_sf"/>
</dbReference>
<dbReference type="AlphaFoldDB" id="A0A7H4M5W4"/>
<dbReference type="SUPFAM" id="SSF49401">
    <property type="entry name" value="Bacterial adhesins"/>
    <property type="match status" value="1"/>
</dbReference>
<dbReference type="GO" id="GO:0009289">
    <property type="term" value="C:pilus"/>
    <property type="evidence" value="ECO:0007669"/>
    <property type="project" value="InterPro"/>
</dbReference>
<evidence type="ECO:0000313" key="3">
    <source>
        <dbReference type="Proteomes" id="UP000255050"/>
    </source>
</evidence>
<organism evidence="2 3">
    <name type="scientific">Klebsiella michiganensis</name>
    <dbReference type="NCBI Taxonomy" id="1134687"/>
    <lineage>
        <taxon>Bacteria</taxon>
        <taxon>Pseudomonadati</taxon>
        <taxon>Pseudomonadota</taxon>
        <taxon>Gammaproteobacteria</taxon>
        <taxon>Enterobacterales</taxon>
        <taxon>Enterobacteriaceae</taxon>
        <taxon>Klebsiella/Raoultella group</taxon>
        <taxon>Klebsiella</taxon>
    </lineage>
</organism>
<reference evidence="2 3" key="1">
    <citation type="submission" date="2018-06" db="EMBL/GenBank/DDBJ databases">
        <authorList>
            <consortium name="Pathogen Informatics"/>
            <person name="Doyle S."/>
        </authorList>
    </citation>
    <scope>NUCLEOTIDE SEQUENCE [LARGE SCALE GENOMIC DNA]</scope>
    <source>
        <strain evidence="2 3">NCTC11694</strain>
    </source>
</reference>